<dbReference type="PROSITE" id="PS50118">
    <property type="entry name" value="HMG_BOX_2"/>
    <property type="match status" value="1"/>
</dbReference>
<reference evidence="4" key="2">
    <citation type="submission" date="2020-05" db="UniProtKB">
        <authorList>
            <consortium name="EnsemblMetazoa"/>
        </authorList>
    </citation>
    <scope>IDENTIFICATION</scope>
    <source>
        <strain evidence="4">IAEA</strain>
    </source>
</reference>
<dbReference type="Pfam" id="PF00505">
    <property type="entry name" value="HMG_box"/>
    <property type="match status" value="1"/>
</dbReference>
<name>A0A1A9ZJN1_GLOPL</name>
<evidence type="ECO:0000256" key="1">
    <source>
        <dbReference type="PROSITE-ProRule" id="PRU00267"/>
    </source>
</evidence>
<dbReference type="AlphaFoldDB" id="A0A1A9ZJN1"/>
<keyword evidence="5" id="KW-1185">Reference proteome</keyword>
<feature type="compositionally biased region" description="Basic and acidic residues" evidence="2">
    <location>
        <begin position="138"/>
        <end position="160"/>
    </location>
</feature>
<feature type="region of interest" description="Disordered" evidence="2">
    <location>
        <begin position="133"/>
        <end position="160"/>
    </location>
</feature>
<keyword evidence="1" id="KW-0539">Nucleus</keyword>
<dbReference type="Proteomes" id="UP000092445">
    <property type="component" value="Unassembled WGS sequence"/>
</dbReference>
<evidence type="ECO:0000313" key="4">
    <source>
        <dbReference type="EnsemblMetazoa" id="GPAI016927-PA"/>
    </source>
</evidence>
<sequence>MDGKEIDADSFVPKETYGSLESEPKINKITTQHNVENRRKNTHKVYKADDDVKFRERASPSASCAQEAIYKNSTARTSFFVFLHEYRRKLKKNKVRIRQTELCRVAGMKWWRLTDSEKKPYVIWAENNRQQLRYTSKRKAEDTKRNEKRATSSPRSQKEI</sequence>
<evidence type="ECO:0000313" key="5">
    <source>
        <dbReference type="Proteomes" id="UP000092445"/>
    </source>
</evidence>
<dbReference type="SMART" id="SM00398">
    <property type="entry name" value="HMG"/>
    <property type="match status" value="1"/>
</dbReference>
<reference evidence="5" key="1">
    <citation type="submission" date="2014-03" db="EMBL/GenBank/DDBJ databases">
        <authorList>
            <person name="Aksoy S."/>
            <person name="Warren W."/>
            <person name="Wilson R.K."/>
        </authorList>
    </citation>
    <scope>NUCLEOTIDE SEQUENCE [LARGE SCALE GENOMIC DNA]</scope>
    <source>
        <strain evidence="5">IAEA</strain>
    </source>
</reference>
<accession>A0A1A9ZJN1</accession>
<feature type="domain" description="HMG box" evidence="3">
    <location>
        <begin position="72"/>
        <end position="140"/>
    </location>
</feature>
<dbReference type="GO" id="GO:0005634">
    <property type="term" value="C:nucleus"/>
    <property type="evidence" value="ECO:0007669"/>
    <property type="project" value="UniProtKB-UniRule"/>
</dbReference>
<feature type="DNA-binding region" description="HMG box" evidence="1">
    <location>
        <begin position="72"/>
        <end position="140"/>
    </location>
</feature>
<dbReference type="InterPro" id="IPR009071">
    <property type="entry name" value="HMG_box_dom"/>
</dbReference>
<evidence type="ECO:0000256" key="2">
    <source>
        <dbReference type="SAM" id="MobiDB-lite"/>
    </source>
</evidence>
<dbReference type="Gene3D" id="1.10.30.10">
    <property type="entry name" value="High mobility group box domain"/>
    <property type="match status" value="1"/>
</dbReference>
<proteinExistence type="predicted"/>
<protein>
    <recommendedName>
        <fullName evidence="3">HMG box domain-containing protein</fullName>
    </recommendedName>
</protein>
<dbReference type="CDD" id="cd00084">
    <property type="entry name" value="HMG-box_SF"/>
    <property type="match status" value="1"/>
</dbReference>
<dbReference type="SUPFAM" id="SSF47095">
    <property type="entry name" value="HMG-box"/>
    <property type="match status" value="1"/>
</dbReference>
<evidence type="ECO:0000259" key="3">
    <source>
        <dbReference type="PROSITE" id="PS50118"/>
    </source>
</evidence>
<dbReference type="VEuPathDB" id="VectorBase:GPAI016927"/>
<organism evidence="4 5">
    <name type="scientific">Glossina pallidipes</name>
    <name type="common">Tsetse fly</name>
    <dbReference type="NCBI Taxonomy" id="7398"/>
    <lineage>
        <taxon>Eukaryota</taxon>
        <taxon>Metazoa</taxon>
        <taxon>Ecdysozoa</taxon>
        <taxon>Arthropoda</taxon>
        <taxon>Hexapoda</taxon>
        <taxon>Insecta</taxon>
        <taxon>Pterygota</taxon>
        <taxon>Neoptera</taxon>
        <taxon>Endopterygota</taxon>
        <taxon>Diptera</taxon>
        <taxon>Brachycera</taxon>
        <taxon>Muscomorpha</taxon>
        <taxon>Hippoboscoidea</taxon>
        <taxon>Glossinidae</taxon>
        <taxon>Glossina</taxon>
    </lineage>
</organism>
<dbReference type="InterPro" id="IPR036910">
    <property type="entry name" value="HMG_box_dom_sf"/>
</dbReference>
<keyword evidence="1" id="KW-0238">DNA-binding</keyword>
<dbReference type="GO" id="GO:0003677">
    <property type="term" value="F:DNA binding"/>
    <property type="evidence" value="ECO:0007669"/>
    <property type="project" value="UniProtKB-UniRule"/>
</dbReference>
<dbReference type="EnsemblMetazoa" id="GPAI016927-RA">
    <property type="protein sequence ID" value="GPAI016927-PA"/>
    <property type="gene ID" value="GPAI016927"/>
</dbReference>